<dbReference type="AlphaFoldDB" id="A0A0A9E4N5"/>
<sequence length="76" mass="8548">METVHPRRSGMKQVMRSSSWTLSPPGACHAQTSGIQEDLEGRTWRQTSSAAQRSHQPDGAQSHPWRQRLTQPRAVV</sequence>
<feature type="region of interest" description="Disordered" evidence="1">
    <location>
        <begin position="1"/>
        <end position="76"/>
    </location>
</feature>
<reference evidence="2" key="2">
    <citation type="journal article" date="2015" name="Data Brief">
        <title>Shoot transcriptome of the giant reed, Arundo donax.</title>
        <authorList>
            <person name="Barrero R.A."/>
            <person name="Guerrero F.D."/>
            <person name="Moolhuijzen P."/>
            <person name="Goolsby J.A."/>
            <person name="Tidwell J."/>
            <person name="Bellgard S.E."/>
            <person name="Bellgard M.I."/>
        </authorList>
    </citation>
    <scope>NUCLEOTIDE SEQUENCE</scope>
    <source>
        <tissue evidence="2">Shoot tissue taken approximately 20 cm above the soil surface</tissue>
    </source>
</reference>
<feature type="compositionally biased region" description="Basic residues" evidence="1">
    <location>
        <begin position="1"/>
        <end position="10"/>
    </location>
</feature>
<organism evidence="2">
    <name type="scientific">Arundo donax</name>
    <name type="common">Giant reed</name>
    <name type="synonym">Donax arundinaceus</name>
    <dbReference type="NCBI Taxonomy" id="35708"/>
    <lineage>
        <taxon>Eukaryota</taxon>
        <taxon>Viridiplantae</taxon>
        <taxon>Streptophyta</taxon>
        <taxon>Embryophyta</taxon>
        <taxon>Tracheophyta</taxon>
        <taxon>Spermatophyta</taxon>
        <taxon>Magnoliopsida</taxon>
        <taxon>Liliopsida</taxon>
        <taxon>Poales</taxon>
        <taxon>Poaceae</taxon>
        <taxon>PACMAD clade</taxon>
        <taxon>Arundinoideae</taxon>
        <taxon>Arundineae</taxon>
        <taxon>Arundo</taxon>
    </lineage>
</organism>
<evidence type="ECO:0000313" key="2">
    <source>
        <dbReference type="EMBL" id="JAD92860.1"/>
    </source>
</evidence>
<evidence type="ECO:0000256" key="1">
    <source>
        <dbReference type="SAM" id="MobiDB-lite"/>
    </source>
</evidence>
<protein>
    <submittedName>
        <fullName evidence="2">Uncharacterized protein</fullName>
    </submittedName>
</protein>
<proteinExistence type="predicted"/>
<accession>A0A0A9E4N5</accession>
<feature type="compositionally biased region" description="Polar residues" evidence="1">
    <location>
        <begin position="44"/>
        <end position="54"/>
    </location>
</feature>
<dbReference type="EMBL" id="GBRH01205035">
    <property type="protein sequence ID" value="JAD92860.1"/>
    <property type="molecule type" value="Transcribed_RNA"/>
</dbReference>
<name>A0A0A9E4N5_ARUDO</name>
<reference evidence="2" key="1">
    <citation type="submission" date="2014-09" db="EMBL/GenBank/DDBJ databases">
        <authorList>
            <person name="Magalhaes I.L.F."/>
            <person name="Oliveira U."/>
            <person name="Santos F.R."/>
            <person name="Vidigal T.H.D.A."/>
            <person name="Brescovit A.D."/>
            <person name="Santos A.J."/>
        </authorList>
    </citation>
    <scope>NUCLEOTIDE SEQUENCE</scope>
    <source>
        <tissue evidence="2">Shoot tissue taken approximately 20 cm above the soil surface</tissue>
    </source>
</reference>